<feature type="transmembrane region" description="Helical" evidence="1">
    <location>
        <begin position="280"/>
        <end position="299"/>
    </location>
</feature>
<keyword evidence="1" id="KW-1133">Transmembrane helix</keyword>
<keyword evidence="3" id="KW-1185">Reference proteome</keyword>
<reference evidence="2 3" key="1">
    <citation type="submission" date="2019-03" db="EMBL/GenBank/DDBJ databases">
        <title>Genomic Encyclopedia of Type Strains, Phase IV (KMG-IV): sequencing the most valuable type-strain genomes for metagenomic binning, comparative biology and taxonomic classification.</title>
        <authorList>
            <person name="Goeker M."/>
        </authorList>
    </citation>
    <scope>NUCLEOTIDE SEQUENCE [LARGE SCALE GENOMIC DNA]</scope>
    <source>
        <strain evidence="2 3">DSM 28231</strain>
    </source>
</reference>
<evidence type="ECO:0000313" key="2">
    <source>
        <dbReference type="EMBL" id="TCP14295.1"/>
    </source>
</evidence>
<comment type="caution">
    <text evidence="2">The sequence shown here is derived from an EMBL/GenBank/DDBJ whole genome shotgun (WGS) entry which is preliminary data.</text>
</comment>
<feature type="transmembrane region" description="Helical" evidence="1">
    <location>
        <begin position="207"/>
        <end position="229"/>
    </location>
</feature>
<organism evidence="2 3">
    <name type="scientific">Bisgaardia hudsonensis</name>
    <dbReference type="NCBI Taxonomy" id="109472"/>
    <lineage>
        <taxon>Bacteria</taxon>
        <taxon>Pseudomonadati</taxon>
        <taxon>Pseudomonadota</taxon>
        <taxon>Gammaproteobacteria</taxon>
        <taxon>Pasteurellales</taxon>
        <taxon>Pasteurellaceae</taxon>
        <taxon>Bisgaardia</taxon>
    </lineage>
</organism>
<dbReference type="RefSeq" id="WP_132022047.1">
    <property type="nucleotide sequence ID" value="NZ_CP016605.1"/>
</dbReference>
<evidence type="ECO:0000256" key="1">
    <source>
        <dbReference type="SAM" id="Phobius"/>
    </source>
</evidence>
<keyword evidence="1" id="KW-0472">Membrane</keyword>
<dbReference type="Proteomes" id="UP000294841">
    <property type="component" value="Unassembled WGS sequence"/>
</dbReference>
<evidence type="ECO:0000313" key="3">
    <source>
        <dbReference type="Proteomes" id="UP000294841"/>
    </source>
</evidence>
<dbReference type="EMBL" id="SLXI01000001">
    <property type="protein sequence ID" value="TCP14295.1"/>
    <property type="molecule type" value="Genomic_DNA"/>
</dbReference>
<sequence length="448" mass="53374">MNEEKLKKYDQINSYLNEMIDCLELLNPQKTFNEKKAKKHSEKINNFLSRELNYKKSLQTILINNKGYSDDEITKNIEKNLKREKNDEFTSDILEVCIHRAKEIENELIKYELLVEFNRVFNKSYLFSDYNNTLKKLINLSNNIYDKSNNIRLDFNIISLIKGYKKIIHAIFWAFIIIFGVLLTGYLERYNSFSLLLDLNVSNILFYFGLLVLFIFWFMFFSLAILFMIKFYSLKLGKKFCENSTNYKINNVITISLFLLISVIAIFLNIYLTLSILDNYIPIIMYVMFILAFLSIFIFSDKFYEKNSFYYFISIITIFYTGILSFFVPNCLFIILNGNKSDYEWLENIQMEFIGMRDKQDYIYWVNKDYLNMSSVDSDHITFENACYLEIESVNTNLKEQKVDRANSTFKQVNGKILFRTNNKVIFLPSYNQETDILIIDSKDIYRQ</sequence>
<dbReference type="AlphaFoldDB" id="A0A4R2N390"/>
<feature type="transmembrane region" description="Helical" evidence="1">
    <location>
        <begin position="249"/>
        <end position="274"/>
    </location>
</feature>
<feature type="transmembrane region" description="Helical" evidence="1">
    <location>
        <begin position="167"/>
        <end position="187"/>
    </location>
</feature>
<dbReference type="OrthoDB" id="10020866at2"/>
<accession>A0A4R2N390</accession>
<gene>
    <name evidence="2" type="ORF">EV697_101435</name>
</gene>
<feature type="transmembrane region" description="Helical" evidence="1">
    <location>
        <begin position="311"/>
        <end position="336"/>
    </location>
</feature>
<proteinExistence type="predicted"/>
<keyword evidence="1" id="KW-0812">Transmembrane</keyword>
<protein>
    <submittedName>
        <fullName evidence="2">Uncharacterized protein</fullName>
    </submittedName>
</protein>
<name>A0A4R2N390_9PAST</name>